<reference evidence="2" key="1">
    <citation type="submission" date="2020-07" db="EMBL/GenBank/DDBJ databases">
        <title>Huge and variable diversity of episymbiotic CPR bacteria and DPANN archaea in groundwater ecosystems.</title>
        <authorList>
            <person name="He C.Y."/>
            <person name="Keren R."/>
            <person name="Whittaker M."/>
            <person name="Farag I.F."/>
            <person name="Doudna J."/>
            <person name="Cate J.H.D."/>
            <person name="Banfield J.F."/>
        </authorList>
    </citation>
    <scope>NUCLEOTIDE SEQUENCE</scope>
    <source>
        <strain evidence="2">NC_groundwater_1296_Ag_S-0.2um_52_80</strain>
    </source>
</reference>
<feature type="transmembrane region" description="Helical" evidence="1">
    <location>
        <begin position="193"/>
        <end position="214"/>
    </location>
</feature>
<dbReference type="GO" id="GO:0005886">
    <property type="term" value="C:plasma membrane"/>
    <property type="evidence" value="ECO:0007669"/>
    <property type="project" value="UniProtKB-SubCell"/>
</dbReference>
<feature type="transmembrane region" description="Helical" evidence="1">
    <location>
        <begin position="149"/>
        <end position="173"/>
    </location>
</feature>
<evidence type="ECO:0000256" key="1">
    <source>
        <dbReference type="HAMAP-Rule" id="MF_02088"/>
    </source>
</evidence>
<keyword evidence="1" id="KW-1133">Transmembrane helix</keyword>
<comment type="subcellular location">
    <subcellularLocation>
        <location evidence="1">Cell membrane</location>
        <topology evidence="1">Multi-pass membrane protein</topology>
    </subcellularLocation>
</comment>
<feature type="transmembrane region" description="Helical" evidence="1">
    <location>
        <begin position="110"/>
        <end position="129"/>
    </location>
</feature>
<accession>A0A8T3YNX3</accession>
<keyword evidence="1" id="KW-0472">Membrane</keyword>
<sequence length="222" mass="24808">MLEKFRSLEFRTQFLVCVFVASVITSNIIGGKVSEIGLFGLPVIFSVGIIPFFMTFFILDTINEVHGQQKARETVWLAMFTQAFIFLVILAALALPYAERSWVKAPEFTAVFGMSIRIIIASLAAFFLADMSDTYIFARLRERTKGKMLWLRSNISNFIGETIDTFVFMFLAFFDPATGRGVSFVIALTLPYLALKFALSVINTPFVYAGVAWLRGGGQASK</sequence>
<comment type="similarity">
    <text evidence="1">Belongs to the vitamin uptake transporter (VUT/ECF) (TC 2.A.88) family. Q precursor transporter subfamily.</text>
</comment>
<dbReference type="Pfam" id="PF02592">
    <property type="entry name" value="Vut_1"/>
    <property type="match status" value="1"/>
</dbReference>
<dbReference type="PANTHER" id="PTHR34300">
    <property type="entry name" value="QUEUOSINE PRECURSOR TRANSPORTER-RELATED"/>
    <property type="match status" value="1"/>
</dbReference>
<keyword evidence="1" id="KW-0813">Transport</keyword>
<dbReference type="GO" id="GO:0022857">
    <property type="term" value="F:transmembrane transporter activity"/>
    <property type="evidence" value="ECO:0007669"/>
    <property type="project" value="UniProtKB-UniRule"/>
</dbReference>
<dbReference type="Proteomes" id="UP000732298">
    <property type="component" value="Unassembled WGS sequence"/>
</dbReference>
<evidence type="ECO:0000313" key="2">
    <source>
        <dbReference type="EMBL" id="MBI4209929.1"/>
    </source>
</evidence>
<dbReference type="PANTHER" id="PTHR34300:SF2">
    <property type="entry name" value="QUEUOSINE PRECURSOR TRANSPORTER-RELATED"/>
    <property type="match status" value="1"/>
</dbReference>
<dbReference type="HAMAP" id="MF_02088">
    <property type="entry name" value="Q_prec_transport"/>
    <property type="match status" value="1"/>
</dbReference>
<name>A0A8T3YNX3_9ARCH</name>
<feature type="transmembrane region" description="Helical" evidence="1">
    <location>
        <begin position="36"/>
        <end position="62"/>
    </location>
</feature>
<protein>
    <recommendedName>
        <fullName evidence="1">Probable queuosine precursor transporter</fullName>
        <shortName evidence="1">Q precursor transporter</shortName>
    </recommendedName>
</protein>
<dbReference type="InterPro" id="IPR003744">
    <property type="entry name" value="YhhQ"/>
</dbReference>
<comment type="caution">
    <text evidence="2">The sequence shown here is derived from an EMBL/GenBank/DDBJ whole genome shotgun (WGS) entry which is preliminary data.</text>
</comment>
<feature type="transmembrane region" description="Helical" evidence="1">
    <location>
        <begin position="12"/>
        <end position="30"/>
    </location>
</feature>
<gene>
    <name evidence="2" type="ORF">HY544_00260</name>
</gene>
<keyword evidence="1" id="KW-0812">Transmembrane</keyword>
<dbReference type="NCBIfam" id="TIGR00697">
    <property type="entry name" value="queuosine precursor transporter"/>
    <property type="match status" value="1"/>
</dbReference>
<organism evidence="2 3">
    <name type="scientific">Candidatus Iainarchaeum sp</name>
    <dbReference type="NCBI Taxonomy" id="3101447"/>
    <lineage>
        <taxon>Archaea</taxon>
        <taxon>Candidatus Iainarchaeota</taxon>
        <taxon>Candidatus Iainarchaeia</taxon>
        <taxon>Candidatus Iainarchaeales</taxon>
        <taxon>Candidatus Iainarchaeaceae</taxon>
        <taxon>Candidatus Iainarchaeum</taxon>
    </lineage>
</organism>
<feature type="transmembrane region" description="Helical" evidence="1">
    <location>
        <begin position="74"/>
        <end position="98"/>
    </location>
</feature>
<dbReference type="AlphaFoldDB" id="A0A8T3YNX3"/>
<keyword evidence="1" id="KW-1003">Cell membrane</keyword>
<dbReference type="EMBL" id="JACQPB010000002">
    <property type="protein sequence ID" value="MBI4209929.1"/>
    <property type="molecule type" value="Genomic_DNA"/>
</dbReference>
<evidence type="ECO:0000313" key="3">
    <source>
        <dbReference type="Proteomes" id="UP000732298"/>
    </source>
</evidence>
<comment type="function">
    <text evidence="1">Involved in the import of queuosine (Q) precursors, required for Q precursor salvage.</text>
</comment>
<proteinExistence type="inferred from homology"/>